<keyword evidence="7 17" id="KW-0679">Respiratory chain</keyword>
<evidence type="ECO:0000256" key="4">
    <source>
        <dbReference type="ARBA" id="ARBA00012944"/>
    </source>
</evidence>
<dbReference type="EC" id="7.1.1.2" evidence="4 17"/>
<protein>
    <recommendedName>
        <fullName evidence="5 17">NADH-ubiquinone oxidoreductase chain 4</fullName>
        <ecNumber evidence="4 17">7.1.1.2</ecNumber>
    </recommendedName>
</protein>
<keyword evidence="12 17" id="KW-0520">NAD</keyword>
<feature type="transmembrane region" description="Helical" evidence="17">
    <location>
        <begin position="88"/>
        <end position="106"/>
    </location>
</feature>
<feature type="transmembrane region" description="Helical" evidence="17">
    <location>
        <begin position="417"/>
        <end position="440"/>
    </location>
</feature>
<comment type="catalytic activity">
    <reaction evidence="16 17">
        <text>a ubiquinone + NADH + 5 H(+)(in) = a ubiquinol + NAD(+) + 4 H(+)(out)</text>
        <dbReference type="Rhea" id="RHEA:29091"/>
        <dbReference type="Rhea" id="RHEA-COMP:9565"/>
        <dbReference type="Rhea" id="RHEA-COMP:9566"/>
        <dbReference type="ChEBI" id="CHEBI:15378"/>
        <dbReference type="ChEBI" id="CHEBI:16389"/>
        <dbReference type="ChEBI" id="CHEBI:17976"/>
        <dbReference type="ChEBI" id="CHEBI:57540"/>
        <dbReference type="ChEBI" id="CHEBI:57945"/>
        <dbReference type="EC" id="7.1.1.2"/>
    </reaction>
</comment>
<keyword evidence="6 17" id="KW-0813">Transport</keyword>
<evidence type="ECO:0000256" key="7">
    <source>
        <dbReference type="ARBA" id="ARBA00022660"/>
    </source>
</evidence>
<organism evidence="20">
    <name type="scientific">Ichneumonidae sp. MT-2014</name>
    <dbReference type="NCBI Taxonomy" id="1560014"/>
    <lineage>
        <taxon>Eukaryota</taxon>
        <taxon>Metazoa</taxon>
        <taxon>Ecdysozoa</taxon>
        <taxon>Arthropoda</taxon>
        <taxon>Hexapoda</taxon>
        <taxon>Insecta</taxon>
        <taxon>Pterygota</taxon>
        <taxon>Neoptera</taxon>
        <taxon>Endopterygota</taxon>
        <taxon>Hymenoptera</taxon>
        <taxon>Apocrita</taxon>
        <taxon>Ichneumonoidea</taxon>
        <taxon>Ichneumonidae</taxon>
    </lineage>
</organism>
<evidence type="ECO:0000259" key="18">
    <source>
        <dbReference type="Pfam" id="PF00361"/>
    </source>
</evidence>
<feature type="domain" description="NADH:quinone oxidoreductase/Mrp antiporter transmembrane" evidence="18">
    <location>
        <begin position="109"/>
        <end position="385"/>
    </location>
</feature>
<dbReference type="InterPro" id="IPR001750">
    <property type="entry name" value="ND/Mrp_TM"/>
</dbReference>
<evidence type="ECO:0000256" key="9">
    <source>
        <dbReference type="ARBA" id="ARBA00022967"/>
    </source>
</evidence>
<comment type="subcellular location">
    <subcellularLocation>
        <location evidence="2 17">Mitochondrion membrane</location>
        <topology evidence="2 17">Multi-pass membrane protein</topology>
    </subcellularLocation>
</comment>
<evidence type="ECO:0000256" key="2">
    <source>
        <dbReference type="ARBA" id="ARBA00004225"/>
    </source>
</evidence>
<feature type="transmembrane region" description="Helical" evidence="17">
    <location>
        <begin position="244"/>
        <end position="264"/>
    </location>
</feature>
<feature type="transmembrane region" description="Helical" evidence="17">
    <location>
        <begin position="183"/>
        <end position="204"/>
    </location>
</feature>
<evidence type="ECO:0000256" key="15">
    <source>
        <dbReference type="ARBA" id="ARBA00023136"/>
    </source>
</evidence>
<keyword evidence="15 17" id="KW-0472">Membrane</keyword>
<name>A0A0A0RVW8_9HYME</name>
<dbReference type="GO" id="GO:0031966">
    <property type="term" value="C:mitochondrial membrane"/>
    <property type="evidence" value="ECO:0007669"/>
    <property type="project" value="UniProtKB-SubCell"/>
</dbReference>
<gene>
    <name evidence="20" type="primary">ND4</name>
</gene>
<comment type="function">
    <text evidence="1">Core subunit of the mitochondrial membrane respiratory chain NADH dehydrogenase (Complex I) that is believed to belong to the minimal assembly required for catalysis. Complex I functions in the transfer of electrons from NADH to the respiratory chain. The immediate electron acceptor for the enzyme is believed to be ubiquinone.</text>
</comment>
<evidence type="ECO:0000256" key="16">
    <source>
        <dbReference type="ARBA" id="ARBA00049551"/>
    </source>
</evidence>
<evidence type="ECO:0000256" key="8">
    <source>
        <dbReference type="ARBA" id="ARBA00022692"/>
    </source>
</evidence>
<dbReference type="Pfam" id="PF00361">
    <property type="entry name" value="Proton_antipo_M"/>
    <property type="match status" value="1"/>
</dbReference>
<feature type="transmembrane region" description="Helical" evidence="17">
    <location>
        <begin position="338"/>
        <end position="356"/>
    </location>
</feature>
<evidence type="ECO:0000256" key="13">
    <source>
        <dbReference type="ARBA" id="ARBA00023075"/>
    </source>
</evidence>
<keyword evidence="13 17" id="KW-0830">Ubiquinone</keyword>
<dbReference type="InterPro" id="IPR000260">
    <property type="entry name" value="NADH4_N"/>
</dbReference>
<keyword evidence="10 17" id="KW-0249">Electron transport</keyword>
<dbReference type="PRINTS" id="PR01437">
    <property type="entry name" value="NUOXDRDTASE4"/>
</dbReference>
<evidence type="ECO:0000256" key="11">
    <source>
        <dbReference type="ARBA" id="ARBA00022989"/>
    </source>
</evidence>
<feature type="transmembrane region" description="Helical" evidence="17">
    <location>
        <begin position="211"/>
        <end position="232"/>
    </location>
</feature>
<dbReference type="GO" id="GO:0015990">
    <property type="term" value="P:electron transport coupled proton transport"/>
    <property type="evidence" value="ECO:0007669"/>
    <property type="project" value="TreeGrafter"/>
</dbReference>
<evidence type="ECO:0000256" key="12">
    <source>
        <dbReference type="ARBA" id="ARBA00023027"/>
    </source>
</evidence>
<dbReference type="GO" id="GO:0042773">
    <property type="term" value="P:ATP synthesis coupled electron transport"/>
    <property type="evidence" value="ECO:0007669"/>
    <property type="project" value="InterPro"/>
</dbReference>
<evidence type="ECO:0000256" key="17">
    <source>
        <dbReference type="RuleBase" id="RU003297"/>
    </source>
</evidence>
<dbReference type="PANTHER" id="PTHR43507">
    <property type="entry name" value="NADH-UBIQUINONE OXIDOREDUCTASE CHAIN 4"/>
    <property type="match status" value="1"/>
</dbReference>
<evidence type="ECO:0000256" key="14">
    <source>
        <dbReference type="ARBA" id="ARBA00023128"/>
    </source>
</evidence>
<evidence type="ECO:0000256" key="5">
    <source>
        <dbReference type="ARBA" id="ARBA00021006"/>
    </source>
</evidence>
<proteinExistence type="inferred from homology"/>
<keyword evidence="9" id="KW-1278">Translocase</keyword>
<feature type="transmembrane region" description="Helical" evidence="17">
    <location>
        <begin position="112"/>
        <end position="133"/>
    </location>
</feature>
<evidence type="ECO:0000256" key="1">
    <source>
        <dbReference type="ARBA" id="ARBA00003257"/>
    </source>
</evidence>
<feature type="transmembrane region" description="Helical" evidence="17">
    <location>
        <begin position="21"/>
        <end position="38"/>
    </location>
</feature>
<reference evidence="20" key="1">
    <citation type="journal article" date="2014" name="Nucleic Acids Res.">
        <title>Multiplex sequencing of pooled mitochondrial genomes-a crucial step toward biodiversity analysis using mito-metagenomics.</title>
        <authorList>
            <person name="Tang M."/>
            <person name="Tan M."/>
            <person name="Meng G."/>
            <person name="Yang S."/>
            <person name="Su X."/>
            <person name="Liu S."/>
            <person name="Song W."/>
            <person name="Li Y."/>
            <person name="Wu Q."/>
            <person name="Zhang A."/>
            <person name="Zhou X."/>
        </authorList>
    </citation>
    <scope>NUCLEOTIDE SEQUENCE</scope>
    <source>
        <strain evidence="20">CL118</strain>
    </source>
</reference>
<keyword evidence="11 17" id="KW-1133">Transmembrane helix</keyword>
<feature type="transmembrane region" description="Helical" evidence="17">
    <location>
        <begin position="271"/>
        <end position="292"/>
    </location>
</feature>
<comment type="function">
    <text evidence="17">Core subunit of the mitochondrial membrane respiratory chain NADH dehydrogenase (Complex I) which catalyzes electron transfer from NADH through the respiratory chain, using ubiquinone as an electron acceptor. Essential for the catalytic activity and assembly of complex I.</text>
</comment>
<dbReference type="EMBL" id="KM244711">
    <property type="protein sequence ID" value="AIW06393.1"/>
    <property type="molecule type" value="Genomic_DNA"/>
</dbReference>
<evidence type="ECO:0000313" key="20">
    <source>
        <dbReference type="EMBL" id="AIW06393.1"/>
    </source>
</evidence>
<keyword evidence="14 17" id="KW-0496">Mitochondrion</keyword>
<evidence type="ECO:0000256" key="6">
    <source>
        <dbReference type="ARBA" id="ARBA00022448"/>
    </source>
</evidence>
<feature type="transmembrane region" description="Helical" evidence="17">
    <location>
        <begin position="376"/>
        <end position="396"/>
    </location>
</feature>
<keyword evidence="8 17" id="KW-0812">Transmembrane</keyword>
<accession>A0A0A0RVW8</accession>
<dbReference type="AlphaFoldDB" id="A0A0A0RVW8"/>
<sequence>MMIIFSFIFFFNKFNKYLMQLFIQNMFFMYILFILINYPLNSLSMFSWIYLSFGMDLYSWGLIILSIWILNMMILVSSNIFIYSNNYIYYMILLKLILLFLMLSFYTLSLLWFYFFFESSMIPMFLLIMGWGYQINRIQASMYMLLYTVFGSLPLLLMIIYWFQDNYSLLMSMNYMSNYSVFFYFFMILGFLIKMPMYLMHLWLPKAHVEAPIMGSMILAGVMLKLGSYGLMRVLLMMSMNYNFNKYFMIMSIIGGIYSSLICLNQVDMKILVAYSSIVHMSLLMMGLFSLFNKGYLGAYLMMISHGLCSSGLFYLVNINYERFKSRSIYINKGLINLFPSLSLMWFLMISSNLSFPPSLNLFSEILLIMTFMEWMSIIMIILFMYMIFSAIYSLYMYSFSQQGKFLQMKYLMNIKLIEYYILFMHWIPLNLMFFISYMFI</sequence>
<evidence type="ECO:0000256" key="10">
    <source>
        <dbReference type="ARBA" id="ARBA00022982"/>
    </source>
</evidence>
<comment type="similarity">
    <text evidence="3 17">Belongs to the complex I subunit 4 family.</text>
</comment>
<feature type="transmembrane region" description="Helical" evidence="17">
    <location>
        <begin position="145"/>
        <end position="163"/>
    </location>
</feature>
<feature type="transmembrane region" description="Helical" evidence="17">
    <location>
        <begin position="298"/>
        <end position="317"/>
    </location>
</feature>
<dbReference type="GO" id="GO:0003954">
    <property type="term" value="F:NADH dehydrogenase activity"/>
    <property type="evidence" value="ECO:0007669"/>
    <property type="project" value="TreeGrafter"/>
</dbReference>
<geneLocation type="mitochondrion" evidence="20"/>
<evidence type="ECO:0000259" key="19">
    <source>
        <dbReference type="Pfam" id="PF01059"/>
    </source>
</evidence>
<dbReference type="GO" id="GO:0048039">
    <property type="term" value="F:ubiquinone binding"/>
    <property type="evidence" value="ECO:0007669"/>
    <property type="project" value="TreeGrafter"/>
</dbReference>
<evidence type="ECO:0000256" key="3">
    <source>
        <dbReference type="ARBA" id="ARBA00009025"/>
    </source>
</evidence>
<feature type="transmembrane region" description="Helical" evidence="17">
    <location>
        <begin position="58"/>
        <end position="76"/>
    </location>
</feature>
<dbReference type="PANTHER" id="PTHR43507:SF20">
    <property type="entry name" value="NADH-UBIQUINONE OXIDOREDUCTASE CHAIN 4"/>
    <property type="match status" value="1"/>
</dbReference>
<dbReference type="Pfam" id="PF01059">
    <property type="entry name" value="Oxidored_q5_N"/>
    <property type="match status" value="1"/>
</dbReference>
<dbReference type="InterPro" id="IPR003918">
    <property type="entry name" value="NADH_UbQ_OxRdtase"/>
</dbReference>
<feature type="domain" description="NADH:ubiquinone oxidoreductase chain 4 N-terminal" evidence="19">
    <location>
        <begin position="2"/>
        <end position="103"/>
    </location>
</feature>
<dbReference type="GO" id="GO:0008137">
    <property type="term" value="F:NADH dehydrogenase (ubiquinone) activity"/>
    <property type="evidence" value="ECO:0007669"/>
    <property type="project" value="UniProtKB-UniRule"/>
</dbReference>